<feature type="transmembrane region" description="Helical" evidence="8">
    <location>
        <begin position="414"/>
        <end position="439"/>
    </location>
</feature>
<organism evidence="9 10">
    <name type="scientific">Agathobacter ruminis</name>
    <dbReference type="NCBI Taxonomy" id="1712665"/>
    <lineage>
        <taxon>Bacteria</taxon>
        <taxon>Bacillati</taxon>
        <taxon>Bacillota</taxon>
        <taxon>Clostridia</taxon>
        <taxon>Lachnospirales</taxon>
        <taxon>Lachnospiraceae</taxon>
        <taxon>Agathobacter</taxon>
    </lineage>
</organism>
<keyword evidence="7 8" id="KW-0472">Membrane</keyword>
<dbReference type="Proteomes" id="UP000224563">
    <property type="component" value="Unassembled WGS sequence"/>
</dbReference>
<dbReference type="PANTHER" id="PTHR32024:SF1">
    <property type="entry name" value="KTR SYSTEM POTASSIUM UPTAKE PROTEIN B"/>
    <property type="match status" value="1"/>
</dbReference>
<name>A0A2G3E3A9_9FIRM</name>
<feature type="transmembrane region" description="Helical" evidence="8">
    <location>
        <begin position="77"/>
        <end position="100"/>
    </location>
</feature>
<evidence type="ECO:0000256" key="5">
    <source>
        <dbReference type="ARBA" id="ARBA00022989"/>
    </source>
</evidence>
<comment type="subcellular location">
    <subcellularLocation>
        <location evidence="1">Cell membrane</location>
        <topology evidence="1">Multi-pass membrane protein</topology>
    </subcellularLocation>
</comment>
<dbReference type="PANTHER" id="PTHR32024">
    <property type="entry name" value="TRK SYSTEM POTASSIUM UPTAKE PROTEIN TRKG-RELATED"/>
    <property type="match status" value="1"/>
</dbReference>
<feature type="transmembrane region" description="Helical" evidence="8">
    <location>
        <begin position="48"/>
        <end position="70"/>
    </location>
</feature>
<dbReference type="GO" id="GO:0005886">
    <property type="term" value="C:plasma membrane"/>
    <property type="evidence" value="ECO:0007669"/>
    <property type="project" value="UniProtKB-SubCell"/>
</dbReference>
<dbReference type="InterPro" id="IPR003445">
    <property type="entry name" value="Cat_transpt"/>
</dbReference>
<dbReference type="GO" id="GO:0008324">
    <property type="term" value="F:monoatomic cation transmembrane transporter activity"/>
    <property type="evidence" value="ECO:0007669"/>
    <property type="project" value="InterPro"/>
</dbReference>
<dbReference type="EMBL" id="PDYG01000037">
    <property type="protein sequence ID" value="PHU37645.1"/>
    <property type="molecule type" value="Genomic_DNA"/>
</dbReference>
<protein>
    <submittedName>
        <fullName evidence="9">Potassium transporter TrkH</fullName>
    </submittedName>
</protein>
<evidence type="ECO:0000256" key="4">
    <source>
        <dbReference type="ARBA" id="ARBA00022692"/>
    </source>
</evidence>
<evidence type="ECO:0000256" key="2">
    <source>
        <dbReference type="ARBA" id="ARBA00022448"/>
    </source>
</evidence>
<feature type="transmembrane region" description="Helical" evidence="8">
    <location>
        <begin position="127"/>
        <end position="147"/>
    </location>
</feature>
<keyword evidence="5 8" id="KW-1133">Transmembrane helix</keyword>
<evidence type="ECO:0000313" key="9">
    <source>
        <dbReference type="EMBL" id="PHU37645.1"/>
    </source>
</evidence>
<proteinExistence type="predicted"/>
<comment type="caution">
    <text evidence="9">The sequence shown here is derived from an EMBL/GenBank/DDBJ whole genome shotgun (WGS) entry which is preliminary data.</text>
</comment>
<evidence type="ECO:0000256" key="6">
    <source>
        <dbReference type="ARBA" id="ARBA00023065"/>
    </source>
</evidence>
<dbReference type="GO" id="GO:0030001">
    <property type="term" value="P:metal ion transport"/>
    <property type="evidence" value="ECO:0007669"/>
    <property type="project" value="UniProtKB-ARBA"/>
</dbReference>
<feature type="transmembrane region" description="Helical" evidence="8">
    <location>
        <begin position="159"/>
        <end position="180"/>
    </location>
</feature>
<feature type="transmembrane region" description="Helical" evidence="8">
    <location>
        <begin position="319"/>
        <end position="341"/>
    </location>
</feature>
<evidence type="ECO:0000313" key="10">
    <source>
        <dbReference type="Proteomes" id="UP000224563"/>
    </source>
</evidence>
<reference evidence="9 10" key="1">
    <citation type="submission" date="2017-10" db="EMBL/GenBank/DDBJ databases">
        <title>Resolving the taxonomy of Roseburia spp., Eubacterium rectale and Agathobacter spp. through phylogenomic analysis.</title>
        <authorList>
            <person name="Sheridan P.O."/>
            <person name="Walker A.W."/>
            <person name="Duncan S.H."/>
            <person name="Scott K.P."/>
            <person name="Toole P.W.O."/>
            <person name="Luis P."/>
            <person name="Flint H.J."/>
        </authorList>
    </citation>
    <scope>NUCLEOTIDE SEQUENCE [LARGE SCALE GENOMIC DNA]</scope>
    <source>
        <strain evidence="9 10">JK623</strain>
    </source>
</reference>
<evidence type="ECO:0000256" key="1">
    <source>
        <dbReference type="ARBA" id="ARBA00004651"/>
    </source>
</evidence>
<accession>A0A2G3E3A9</accession>
<gene>
    <name evidence="9" type="ORF">CSX02_06900</name>
</gene>
<sequence>MEAIMNIRKISSTRLIPLSFLFAILIGTFLLMLPISSATKNWTDFPTSLFTATTSVCVTGLVVVDTFCYWSLFGKIIILGLIQIGGLGIITVISMLMLLMQKKFSLSDRKVLQDSLNLNTDSGVLKLLIRIVRGTLIIELFGALLYMTSFIPEFGIAKGIWISVFTSVSAFCNAGIDIIGTTSLADYHSNPLVLFVTIILIVLGGLGYVVWFDLSTNVRKGIKRKFNPVQIFKRLNEHTRLVLTVTVTLILFGWIFFFIAEYHNPQTIGNMSTFNKLTNSLFESVTLRTAGFSSFSQSGLTDLSCVISYVLMFIGGSPVGTAGGVKTVTFFLAMMGVFSYIRSHNSNILFHRRVSDDSMRKASVIVYVSSFAVIILTLALIMVNPVRLEDALFEVISASATVGLTRDLTMGLNLAGRMIIVFAMFLGRIGPISLAVFFAGKTRRESQNKYLEGKFLVG</sequence>
<evidence type="ECO:0000256" key="8">
    <source>
        <dbReference type="SAM" id="Phobius"/>
    </source>
</evidence>
<keyword evidence="6" id="KW-0406">Ion transport</keyword>
<keyword evidence="2" id="KW-0813">Transport</keyword>
<feature type="transmembrane region" description="Helical" evidence="8">
    <location>
        <begin position="192"/>
        <end position="214"/>
    </location>
</feature>
<keyword evidence="4 8" id="KW-0812">Transmembrane</keyword>
<evidence type="ECO:0000256" key="3">
    <source>
        <dbReference type="ARBA" id="ARBA00022475"/>
    </source>
</evidence>
<dbReference type="AlphaFoldDB" id="A0A2G3E3A9"/>
<reference evidence="9 10" key="2">
    <citation type="submission" date="2017-10" db="EMBL/GenBank/DDBJ databases">
        <authorList>
            <person name="Banno H."/>
            <person name="Chua N.-H."/>
        </authorList>
    </citation>
    <scope>NUCLEOTIDE SEQUENCE [LARGE SCALE GENOMIC DNA]</scope>
    <source>
        <strain evidence="9 10">JK623</strain>
    </source>
</reference>
<feature type="transmembrane region" description="Helical" evidence="8">
    <location>
        <begin position="241"/>
        <end position="260"/>
    </location>
</feature>
<keyword evidence="3" id="KW-1003">Cell membrane</keyword>
<evidence type="ECO:0000256" key="7">
    <source>
        <dbReference type="ARBA" id="ARBA00023136"/>
    </source>
</evidence>
<feature type="transmembrane region" description="Helical" evidence="8">
    <location>
        <begin position="362"/>
        <end position="383"/>
    </location>
</feature>
<keyword evidence="10" id="KW-1185">Reference proteome</keyword>
<dbReference type="Pfam" id="PF02386">
    <property type="entry name" value="TrkH"/>
    <property type="match status" value="1"/>
</dbReference>